<feature type="transmembrane region" description="Helical" evidence="7">
    <location>
        <begin position="283"/>
        <end position="301"/>
    </location>
</feature>
<keyword evidence="2" id="KW-0813">Transport</keyword>
<reference evidence="9 10" key="1">
    <citation type="submission" date="2016-04" db="EMBL/GenBank/DDBJ databases">
        <title>Peptidophaga gingivicola gen. nov., sp. nov., isolated from human subgingival plaque.</title>
        <authorList>
            <person name="Beall C.J."/>
            <person name="Mokrzan E.M."/>
            <person name="Griffen A.L."/>
            <person name="Leys E.J."/>
        </authorList>
    </citation>
    <scope>NUCLEOTIDE SEQUENCE [LARGE SCALE GENOMIC DNA]</scope>
    <source>
        <strain evidence="9 10">BA112</strain>
    </source>
</reference>
<feature type="domain" description="Major facilitator superfamily (MFS) profile" evidence="8">
    <location>
        <begin position="1"/>
        <end position="436"/>
    </location>
</feature>
<feature type="transmembrane region" description="Helical" evidence="7">
    <location>
        <begin position="177"/>
        <end position="195"/>
    </location>
</feature>
<feature type="transmembrane region" description="Helical" evidence="7">
    <location>
        <begin position="27"/>
        <end position="45"/>
    </location>
</feature>
<feature type="transmembrane region" description="Helical" evidence="7">
    <location>
        <begin position="381"/>
        <end position="400"/>
    </location>
</feature>
<evidence type="ECO:0000256" key="7">
    <source>
        <dbReference type="SAM" id="Phobius"/>
    </source>
</evidence>
<feature type="transmembrane region" description="Helical" evidence="7">
    <location>
        <begin position="308"/>
        <end position="326"/>
    </location>
</feature>
<organism evidence="9 10">
    <name type="scientific">Peptidiphaga gingivicola</name>
    <dbReference type="NCBI Taxonomy" id="2741497"/>
    <lineage>
        <taxon>Bacteria</taxon>
        <taxon>Bacillati</taxon>
        <taxon>Actinomycetota</taxon>
        <taxon>Actinomycetes</taxon>
        <taxon>Actinomycetales</taxon>
        <taxon>Actinomycetaceae</taxon>
        <taxon>Peptidiphaga</taxon>
    </lineage>
</organism>
<dbReference type="PROSITE" id="PS50850">
    <property type="entry name" value="MFS"/>
    <property type="match status" value="1"/>
</dbReference>
<feature type="transmembrane region" description="Helical" evidence="7">
    <location>
        <begin position="57"/>
        <end position="76"/>
    </location>
</feature>
<dbReference type="PANTHER" id="PTHR42718:SF42">
    <property type="entry name" value="EXPORT PROTEIN"/>
    <property type="match status" value="1"/>
</dbReference>
<dbReference type="GO" id="GO:0022857">
    <property type="term" value="F:transmembrane transporter activity"/>
    <property type="evidence" value="ECO:0007669"/>
    <property type="project" value="InterPro"/>
</dbReference>
<dbReference type="Gene3D" id="1.20.1250.20">
    <property type="entry name" value="MFS general substrate transporter like domains"/>
    <property type="match status" value="1"/>
</dbReference>
<keyword evidence="5 7" id="KW-1133">Transmembrane helix</keyword>
<protein>
    <submittedName>
        <fullName evidence="9">MFS transporter</fullName>
    </submittedName>
</protein>
<keyword evidence="10" id="KW-1185">Reference proteome</keyword>
<dbReference type="PANTHER" id="PTHR42718">
    <property type="entry name" value="MAJOR FACILITATOR SUPERFAMILY MULTIDRUG TRANSPORTER MFSC"/>
    <property type="match status" value="1"/>
</dbReference>
<evidence type="ECO:0000313" key="10">
    <source>
        <dbReference type="Proteomes" id="UP000078368"/>
    </source>
</evidence>
<evidence type="ECO:0000256" key="5">
    <source>
        <dbReference type="ARBA" id="ARBA00022989"/>
    </source>
</evidence>
<comment type="caution">
    <text evidence="9">The sequence shown here is derived from an EMBL/GenBank/DDBJ whole genome shotgun (WGS) entry which is preliminary data.</text>
</comment>
<evidence type="ECO:0000256" key="4">
    <source>
        <dbReference type="ARBA" id="ARBA00022692"/>
    </source>
</evidence>
<feature type="transmembrane region" description="Helical" evidence="7">
    <location>
        <begin position="82"/>
        <end position="104"/>
    </location>
</feature>
<feature type="transmembrane region" description="Helical" evidence="7">
    <location>
        <begin position="207"/>
        <end position="224"/>
    </location>
</feature>
<keyword evidence="6 7" id="KW-0472">Membrane</keyword>
<evidence type="ECO:0000256" key="2">
    <source>
        <dbReference type="ARBA" id="ARBA00022448"/>
    </source>
</evidence>
<dbReference type="SUPFAM" id="SSF103473">
    <property type="entry name" value="MFS general substrate transporter"/>
    <property type="match status" value="1"/>
</dbReference>
<dbReference type="PRINTS" id="PR01036">
    <property type="entry name" value="TCRTETB"/>
</dbReference>
<feature type="transmembrane region" description="Helical" evidence="7">
    <location>
        <begin position="245"/>
        <end position="263"/>
    </location>
</feature>
<keyword evidence="3" id="KW-1003">Cell membrane</keyword>
<feature type="transmembrane region" description="Helical" evidence="7">
    <location>
        <begin position="145"/>
        <end position="165"/>
    </location>
</feature>
<proteinExistence type="predicted"/>
<dbReference type="Proteomes" id="UP000078368">
    <property type="component" value="Unassembled WGS sequence"/>
</dbReference>
<dbReference type="GO" id="GO:0005886">
    <property type="term" value="C:plasma membrane"/>
    <property type="evidence" value="ECO:0007669"/>
    <property type="project" value="UniProtKB-SubCell"/>
</dbReference>
<evidence type="ECO:0000259" key="8">
    <source>
        <dbReference type="PROSITE" id="PS50850"/>
    </source>
</evidence>
<dbReference type="NCBIfam" id="TIGR00711">
    <property type="entry name" value="efflux_EmrB"/>
    <property type="match status" value="1"/>
</dbReference>
<dbReference type="Pfam" id="PF07690">
    <property type="entry name" value="MFS_1"/>
    <property type="match status" value="1"/>
</dbReference>
<dbReference type="InterPro" id="IPR036259">
    <property type="entry name" value="MFS_trans_sf"/>
</dbReference>
<name>A0A179B5W8_9ACTO</name>
<dbReference type="Gene3D" id="1.20.1720.10">
    <property type="entry name" value="Multidrug resistance protein D"/>
    <property type="match status" value="1"/>
</dbReference>
<gene>
    <name evidence="9" type="ORF">A4H34_06525</name>
</gene>
<dbReference type="AlphaFoldDB" id="A0A179B5W8"/>
<dbReference type="EMBL" id="LVZK01000001">
    <property type="protein sequence ID" value="OAP86759.1"/>
    <property type="molecule type" value="Genomic_DNA"/>
</dbReference>
<evidence type="ECO:0000256" key="3">
    <source>
        <dbReference type="ARBA" id="ARBA00022475"/>
    </source>
</evidence>
<evidence type="ECO:0000256" key="6">
    <source>
        <dbReference type="ARBA" id="ARBA00023136"/>
    </source>
</evidence>
<dbReference type="InterPro" id="IPR004638">
    <property type="entry name" value="EmrB-like"/>
</dbReference>
<evidence type="ECO:0000256" key="1">
    <source>
        <dbReference type="ARBA" id="ARBA00004651"/>
    </source>
</evidence>
<dbReference type="STRING" id="1823756.A4H34_06525"/>
<dbReference type="CDD" id="cd17321">
    <property type="entry name" value="MFS_MMR_MDR_like"/>
    <property type="match status" value="1"/>
</dbReference>
<dbReference type="InterPro" id="IPR020846">
    <property type="entry name" value="MFS_dom"/>
</dbReference>
<feature type="transmembrane region" description="Helical" evidence="7">
    <location>
        <begin position="338"/>
        <end position="360"/>
    </location>
</feature>
<accession>A0A179B5W8</accession>
<feature type="transmembrane region" description="Helical" evidence="7">
    <location>
        <begin position="116"/>
        <end position="139"/>
    </location>
</feature>
<comment type="subcellular location">
    <subcellularLocation>
        <location evidence="1">Cell membrane</location>
        <topology evidence="1">Multi-pass membrane protein</topology>
    </subcellularLocation>
</comment>
<evidence type="ECO:0000313" key="9">
    <source>
        <dbReference type="EMBL" id="OAP86759.1"/>
    </source>
</evidence>
<keyword evidence="4 7" id="KW-0812">Transmembrane</keyword>
<sequence>MTALDNLVMTFALPDIKRELGATVTQLQWFVNAYTLVVASALLPMAALGDRFGRRRIFSYGIAVFAAASAACALAPTPEALIVARAIQGAGGAAIVTLSLALLVDAVPRRLRELAIGVWGGVNGLGIAMGPLLGGAVVSGLHWSVVFWINVPIGALSLPLVPRFLPRAAAGSKGADWIGTILGIGFVFPLTWAVVEGPSRGWTDGLTIGGFAVAGTCLVLFLLWERSAKAPIIPLSLFANRRFSLVNAATVLFAAGVFGAIFFLSQFLQITLGYSAFEAGLRAGPWTLLPLFVSPASGGLVKRLGVRRVLVSGMFLQTVALAWFAVKVGADVPYGDCIAPMAVAGLGMGLSFAPLATGALQGVSADRRAVASGVNSTLRHLGVAIGIAACTAIFTAHGKYLPGQPFVDGIKPSLWLCAALLATATVCAERSDRAARR</sequence>
<dbReference type="InterPro" id="IPR011701">
    <property type="entry name" value="MFS"/>
</dbReference>